<keyword evidence="8" id="KW-1185">Reference proteome</keyword>
<dbReference type="GO" id="GO:0005634">
    <property type="term" value="C:nucleus"/>
    <property type="evidence" value="ECO:0007669"/>
    <property type="project" value="UniProtKB-SubCell"/>
</dbReference>
<comment type="caution">
    <text evidence="7">The sequence shown here is derived from an EMBL/GenBank/DDBJ whole genome shotgun (WGS) entry which is preliminary data.</text>
</comment>
<dbReference type="PANTHER" id="PTHR32086:SF0">
    <property type="entry name" value="FANCONI ANEMIA GROUP D2 PROTEIN"/>
    <property type="match status" value="1"/>
</dbReference>
<keyword evidence="4" id="KW-0539">Nucleus</keyword>
<dbReference type="GO" id="GO:0070182">
    <property type="term" value="F:DNA polymerase binding"/>
    <property type="evidence" value="ECO:0007669"/>
    <property type="project" value="TreeGrafter"/>
</dbReference>
<dbReference type="GO" id="GO:0007129">
    <property type="term" value="P:homologous chromosome pairing at meiosis"/>
    <property type="evidence" value="ECO:0007669"/>
    <property type="project" value="TreeGrafter"/>
</dbReference>
<gene>
    <name evidence="7" type="ORF">GH714_014578</name>
</gene>
<accession>A0A6A6M881</accession>
<evidence type="ECO:0000256" key="2">
    <source>
        <dbReference type="ARBA" id="ARBA00022499"/>
    </source>
</evidence>
<proteinExistence type="inferred from homology"/>
<dbReference type="AlphaFoldDB" id="A0A6A6M881"/>
<dbReference type="InterPro" id="IPR029448">
    <property type="entry name" value="FANCD2"/>
</dbReference>
<organism evidence="7 8">
    <name type="scientific">Hevea brasiliensis</name>
    <name type="common">Para rubber tree</name>
    <name type="synonym">Siphonia brasiliensis</name>
    <dbReference type="NCBI Taxonomy" id="3981"/>
    <lineage>
        <taxon>Eukaryota</taxon>
        <taxon>Viridiplantae</taxon>
        <taxon>Streptophyta</taxon>
        <taxon>Embryophyta</taxon>
        <taxon>Tracheophyta</taxon>
        <taxon>Spermatophyta</taxon>
        <taxon>Magnoliopsida</taxon>
        <taxon>eudicotyledons</taxon>
        <taxon>Gunneridae</taxon>
        <taxon>Pentapetalae</taxon>
        <taxon>rosids</taxon>
        <taxon>fabids</taxon>
        <taxon>Malpighiales</taxon>
        <taxon>Euphorbiaceae</taxon>
        <taxon>Crotonoideae</taxon>
        <taxon>Micrandreae</taxon>
        <taxon>Hevea</taxon>
    </lineage>
</organism>
<evidence type="ECO:0000256" key="6">
    <source>
        <dbReference type="SAM" id="MobiDB-lite"/>
    </source>
</evidence>
<evidence type="ECO:0000256" key="5">
    <source>
        <dbReference type="ARBA" id="ARBA00093456"/>
    </source>
</evidence>
<dbReference type="EMBL" id="JAAGAX010000007">
    <property type="protein sequence ID" value="KAF2308725.1"/>
    <property type="molecule type" value="Genomic_DNA"/>
</dbReference>
<keyword evidence="2" id="KW-1017">Isopeptide bond</keyword>
<dbReference type="Proteomes" id="UP000467840">
    <property type="component" value="Chromosome 17"/>
</dbReference>
<evidence type="ECO:0000313" key="8">
    <source>
        <dbReference type="Proteomes" id="UP000467840"/>
    </source>
</evidence>
<evidence type="ECO:0000256" key="3">
    <source>
        <dbReference type="ARBA" id="ARBA00022843"/>
    </source>
</evidence>
<comment type="similarity">
    <text evidence="5">Belongs to the Fanconi anemia protein FANCD2 family.</text>
</comment>
<dbReference type="GO" id="GO:0000793">
    <property type="term" value="C:condensed chromosome"/>
    <property type="evidence" value="ECO:0007669"/>
    <property type="project" value="TreeGrafter"/>
</dbReference>
<protein>
    <submittedName>
        <fullName evidence="7">Uncharacterized protein</fullName>
    </submittedName>
</protein>
<feature type="compositionally biased region" description="Acidic residues" evidence="6">
    <location>
        <begin position="107"/>
        <end position="118"/>
    </location>
</feature>
<evidence type="ECO:0000256" key="1">
    <source>
        <dbReference type="ARBA" id="ARBA00004123"/>
    </source>
</evidence>
<feature type="region of interest" description="Disordered" evidence="6">
    <location>
        <begin position="100"/>
        <end position="132"/>
    </location>
</feature>
<dbReference type="GO" id="GO:1990918">
    <property type="term" value="P:double-strand break repair involved in meiotic recombination"/>
    <property type="evidence" value="ECO:0007669"/>
    <property type="project" value="TreeGrafter"/>
</dbReference>
<evidence type="ECO:0000313" key="7">
    <source>
        <dbReference type="EMBL" id="KAF2308725.1"/>
    </source>
</evidence>
<sequence>MWYRVLHEENLAILKSVVKDAILRKPRAGVQLENVEKHLAKIQMSVNVVVSLVSMCRTHDKVIVHAMAVKYGGKFVDSFLKGNLKHKDLMGQVVSSQAYADDQNSNADEDLAEADDSDQPVSIASEEDKDME</sequence>
<dbReference type="GO" id="GO:0036297">
    <property type="term" value="P:interstrand cross-link repair"/>
    <property type="evidence" value="ECO:0007669"/>
    <property type="project" value="TreeGrafter"/>
</dbReference>
<dbReference type="PANTHER" id="PTHR32086">
    <property type="entry name" value="FANCONI ANEMIA GROUP D2 PROTEIN"/>
    <property type="match status" value="1"/>
</dbReference>
<evidence type="ECO:0000256" key="4">
    <source>
        <dbReference type="ARBA" id="ARBA00023242"/>
    </source>
</evidence>
<dbReference type="GO" id="GO:0031573">
    <property type="term" value="P:mitotic intra-S DNA damage checkpoint signaling"/>
    <property type="evidence" value="ECO:0007669"/>
    <property type="project" value="TreeGrafter"/>
</dbReference>
<keyword evidence="3" id="KW-0832">Ubl conjugation</keyword>
<reference evidence="7 8" key="1">
    <citation type="journal article" date="2020" name="Mol. Plant">
        <title>The Chromosome-Based Rubber Tree Genome Provides New Insights into Spurge Genome Evolution and Rubber Biosynthesis.</title>
        <authorList>
            <person name="Liu J."/>
            <person name="Shi C."/>
            <person name="Shi C.C."/>
            <person name="Li W."/>
            <person name="Zhang Q.J."/>
            <person name="Zhang Y."/>
            <person name="Li K."/>
            <person name="Lu H.F."/>
            <person name="Shi C."/>
            <person name="Zhu S.T."/>
            <person name="Xiao Z.Y."/>
            <person name="Nan H."/>
            <person name="Yue Y."/>
            <person name="Zhu X.G."/>
            <person name="Wu Y."/>
            <person name="Hong X.N."/>
            <person name="Fan G.Y."/>
            <person name="Tong Y."/>
            <person name="Zhang D."/>
            <person name="Mao C.L."/>
            <person name="Liu Y.L."/>
            <person name="Hao S.J."/>
            <person name="Liu W.Q."/>
            <person name="Lv M.Q."/>
            <person name="Zhang H.B."/>
            <person name="Liu Y."/>
            <person name="Hu-Tang G.R."/>
            <person name="Wang J.P."/>
            <person name="Wang J.H."/>
            <person name="Sun Y.H."/>
            <person name="Ni S.B."/>
            <person name="Chen W.B."/>
            <person name="Zhang X.C."/>
            <person name="Jiao Y.N."/>
            <person name="Eichler E.E."/>
            <person name="Li G.H."/>
            <person name="Liu X."/>
            <person name="Gao L.Z."/>
        </authorList>
    </citation>
    <scope>NUCLEOTIDE SEQUENCE [LARGE SCALE GENOMIC DNA]</scope>
    <source>
        <strain evidence="8">cv. GT1</strain>
        <tissue evidence="7">Leaf</tissue>
    </source>
</reference>
<comment type="subcellular location">
    <subcellularLocation>
        <location evidence="1">Nucleus</location>
    </subcellularLocation>
</comment>
<name>A0A6A6M881_HEVBR</name>